<evidence type="ECO:0000313" key="2">
    <source>
        <dbReference type="EMBL" id="RPB14643.1"/>
    </source>
</evidence>
<evidence type="ECO:0000256" key="1">
    <source>
        <dbReference type="SAM" id="Phobius"/>
    </source>
</evidence>
<feature type="transmembrane region" description="Helical" evidence="1">
    <location>
        <begin position="20"/>
        <end position="42"/>
    </location>
</feature>
<evidence type="ECO:0000313" key="3">
    <source>
        <dbReference type="Proteomes" id="UP000277580"/>
    </source>
</evidence>
<dbReference type="EMBL" id="ML119117">
    <property type="protein sequence ID" value="RPB14643.1"/>
    <property type="molecule type" value="Genomic_DNA"/>
</dbReference>
<proteinExistence type="predicted"/>
<keyword evidence="1" id="KW-0812">Transmembrane</keyword>
<dbReference type="OrthoDB" id="10459689at2759"/>
<dbReference type="InParanoid" id="A0A3N4KVQ7"/>
<gene>
    <name evidence="2" type="ORF">P167DRAFT_58948</name>
</gene>
<reference evidence="2 3" key="1">
    <citation type="journal article" date="2018" name="Nat. Ecol. Evol.">
        <title>Pezizomycetes genomes reveal the molecular basis of ectomycorrhizal truffle lifestyle.</title>
        <authorList>
            <person name="Murat C."/>
            <person name="Payen T."/>
            <person name="Noel B."/>
            <person name="Kuo A."/>
            <person name="Morin E."/>
            <person name="Chen J."/>
            <person name="Kohler A."/>
            <person name="Krizsan K."/>
            <person name="Balestrini R."/>
            <person name="Da Silva C."/>
            <person name="Montanini B."/>
            <person name="Hainaut M."/>
            <person name="Levati E."/>
            <person name="Barry K.W."/>
            <person name="Belfiori B."/>
            <person name="Cichocki N."/>
            <person name="Clum A."/>
            <person name="Dockter R.B."/>
            <person name="Fauchery L."/>
            <person name="Guy J."/>
            <person name="Iotti M."/>
            <person name="Le Tacon F."/>
            <person name="Lindquist E.A."/>
            <person name="Lipzen A."/>
            <person name="Malagnac F."/>
            <person name="Mello A."/>
            <person name="Molinier V."/>
            <person name="Miyauchi S."/>
            <person name="Poulain J."/>
            <person name="Riccioni C."/>
            <person name="Rubini A."/>
            <person name="Sitrit Y."/>
            <person name="Splivallo R."/>
            <person name="Traeger S."/>
            <person name="Wang M."/>
            <person name="Zifcakova L."/>
            <person name="Wipf D."/>
            <person name="Zambonelli A."/>
            <person name="Paolocci F."/>
            <person name="Nowrousian M."/>
            <person name="Ottonello S."/>
            <person name="Baldrian P."/>
            <person name="Spatafora J.W."/>
            <person name="Henrissat B."/>
            <person name="Nagy L.G."/>
            <person name="Aury J.M."/>
            <person name="Wincker P."/>
            <person name="Grigoriev I.V."/>
            <person name="Bonfante P."/>
            <person name="Martin F.M."/>
        </authorList>
    </citation>
    <scope>NUCLEOTIDE SEQUENCE [LARGE SCALE GENOMIC DNA]</scope>
    <source>
        <strain evidence="2 3">CCBAS932</strain>
    </source>
</reference>
<organism evidence="2 3">
    <name type="scientific">Morchella conica CCBAS932</name>
    <dbReference type="NCBI Taxonomy" id="1392247"/>
    <lineage>
        <taxon>Eukaryota</taxon>
        <taxon>Fungi</taxon>
        <taxon>Dikarya</taxon>
        <taxon>Ascomycota</taxon>
        <taxon>Pezizomycotina</taxon>
        <taxon>Pezizomycetes</taxon>
        <taxon>Pezizales</taxon>
        <taxon>Morchellaceae</taxon>
        <taxon>Morchella</taxon>
    </lineage>
</organism>
<name>A0A3N4KVQ7_9PEZI</name>
<sequence length="209" mass="23026">MPKTLLPRDGQASGSSNAAYIVFGSISALVAILGLWKGWYIWRKENLDTSTRSKDMENGGKPDVLPVDVPADNSTTISNSGVKITVNSKEIHISNIFIGFDTSQTEKFFGCHHLPISRQNSAVPTLSPGLYYYSLSMALLNTARRGAARLRNLYLSLFTAFHSFYAGKMCIFAALTIPYRDISYLCPIISRRGISFSPLDASMDLQVTD</sequence>
<keyword evidence="3" id="KW-1185">Reference proteome</keyword>
<accession>A0A3N4KVQ7</accession>
<keyword evidence="1" id="KW-1133">Transmembrane helix</keyword>
<dbReference type="AlphaFoldDB" id="A0A3N4KVQ7"/>
<keyword evidence="1" id="KW-0472">Membrane</keyword>
<feature type="transmembrane region" description="Helical" evidence="1">
    <location>
        <begin position="153"/>
        <end position="175"/>
    </location>
</feature>
<dbReference type="Proteomes" id="UP000277580">
    <property type="component" value="Unassembled WGS sequence"/>
</dbReference>
<protein>
    <submittedName>
        <fullName evidence="2">Uncharacterized protein</fullName>
    </submittedName>
</protein>